<dbReference type="OrthoDB" id="4563254at2"/>
<evidence type="ECO:0000256" key="1">
    <source>
        <dbReference type="SAM" id="MobiDB-lite"/>
    </source>
</evidence>
<feature type="compositionally biased region" description="Basic and acidic residues" evidence="1">
    <location>
        <begin position="1"/>
        <end position="11"/>
    </location>
</feature>
<reference evidence="2 3" key="1">
    <citation type="submission" date="2016-11" db="EMBL/GenBank/DDBJ databases">
        <authorList>
            <person name="Jaros S."/>
            <person name="Januszkiewicz K."/>
            <person name="Wedrychowicz H."/>
        </authorList>
    </citation>
    <scope>NUCLEOTIDE SEQUENCE [LARGE SCALE GENOMIC DNA]</scope>
    <source>
        <strain evidence="2 3">GAS499</strain>
    </source>
</reference>
<gene>
    <name evidence="2" type="ORF">SAMN05444159_7343</name>
</gene>
<feature type="compositionally biased region" description="Basic and acidic residues" evidence="1">
    <location>
        <begin position="21"/>
        <end position="39"/>
    </location>
</feature>
<dbReference type="AlphaFoldDB" id="A0A1M7F0N6"/>
<dbReference type="EMBL" id="LT670844">
    <property type="protein sequence ID" value="SHL97560.1"/>
    <property type="molecule type" value="Genomic_DNA"/>
</dbReference>
<dbReference type="Proteomes" id="UP000189935">
    <property type="component" value="Chromosome I"/>
</dbReference>
<evidence type="ECO:0000313" key="3">
    <source>
        <dbReference type="Proteomes" id="UP000189935"/>
    </source>
</evidence>
<sequence>MARWVHPDKRQLARKGGQSVPDEKRPFSQDHELASEAGRKGAGGSHRGDKAGVMRFPVQFVIARVRTPCLRHRDR</sequence>
<protein>
    <submittedName>
        <fullName evidence="2">Stress-induced acidophilic repeat motif-containing protein</fullName>
    </submittedName>
</protein>
<organism evidence="2 3">
    <name type="scientific">Bradyrhizobium lablabi</name>
    <dbReference type="NCBI Taxonomy" id="722472"/>
    <lineage>
        <taxon>Bacteria</taxon>
        <taxon>Pseudomonadati</taxon>
        <taxon>Pseudomonadota</taxon>
        <taxon>Alphaproteobacteria</taxon>
        <taxon>Hyphomicrobiales</taxon>
        <taxon>Nitrobacteraceae</taxon>
        <taxon>Bradyrhizobium</taxon>
    </lineage>
</organism>
<dbReference type="InterPro" id="IPR019626">
    <property type="entry name" value="Stress-induced_KGG_rpt"/>
</dbReference>
<proteinExistence type="predicted"/>
<dbReference type="Pfam" id="PF10685">
    <property type="entry name" value="KGG"/>
    <property type="match status" value="1"/>
</dbReference>
<name>A0A1M7F0N6_9BRAD</name>
<evidence type="ECO:0000313" key="2">
    <source>
        <dbReference type="EMBL" id="SHL97560.1"/>
    </source>
</evidence>
<accession>A0A1M7F0N6</accession>
<feature type="region of interest" description="Disordered" evidence="1">
    <location>
        <begin position="1"/>
        <end position="52"/>
    </location>
</feature>